<feature type="non-terminal residue" evidence="1">
    <location>
        <position position="1"/>
    </location>
</feature>
<organism evidence="1">
    <name type="scientific">hydrothermal vent metagenome</name>
    <dbReference type="NCBI Taxonomy" id="652676"/>
    <lineage>
        <taxon>unclassified sequences</taxon>
        <taxon>metagenomes</taxon>
        <taxon>ecological metagenomes</taxon>
    </lineage>
</organism>
<evidence type="ECO:0000313" key="1">
    <source>
        <dbReference type="EMBL" id="VAX35441.1"/>
    </source>
</evidence>
<accession>A0A3B1D9C5</accession>
<sequence>FIKSDKFCPACTNSASGEKHVCMGNVNAEEVLKLKIEADDGVYEDITLDSNSKLLDKMDGIA</sequence>
<dbReference type="EMBL" id="UOGJ01000051">
    <property type="protein sequence ID" value="VAX35441.1"/>
    <property type="molecule type" value="Genomic_DNA"/>
</dbReference>
<protein>
    <submittedName>
        <fullName evidence="1">Uncharacterized protein</fullName>
    </submittedName>
</protein>
<reference evidence="1" key="1">
    <citation type="submission" date="2018-06" db="EMBL/GenBank/DDBJ databases">
        <authorList>
            <person name="Zhirakovskaya E."/>
        </authorList>
    </citation>
    <scope>NUCLEOTIDE SEQUENCE</scope>
</reference>
<dbReference type="AlphaFoldDB" id="A0A3B1D9C5"/>
<proteinExistence type="predicted"/>
<name>A0A3B1D9C5_9ZZZZ</name>
<gene>
    <name evidence="1" type="ORF">MNBD_UNCLBAC01-640</name>
</gene>